<dbReference type="PANTHER" id="PTHR42080">
    <property type="entry name" value="SRR1 DOMAIN-CONTAINING PROTEIN"/>
    <property type="match status" value="1"/>
</dbReference>
<evidence type="ECO:0000256" key="1">
    <source>
        <dbReference type="SAM" id="MobiDB-lite"/>
    </source>
</evidence>
<evidence type="ECO:0000259" key="2">
    <source>
        <dbReference type="Pfam" id="PF07985"/>
    </source>
</evidence>
<name>A0A139H8Q7_9PEZI</name>
<dbReference type="Proteomes" id="UP000070133">
    <property type="component" value="Unassembled WGS sequence"/>
</dbReference>
<dbReference type="Pfam" id="PF07985">
    <property type="entry name" value="SRR1"/>
    <property type="match status" value="1"/>
</dbReference>
<protein>
    <recommendedName>
        <fullName evidence="2">SRR1-like domain-containing protein</fullName>
    </recommendedName>
</protein>
<feature type="compositionally biased region" description="Basic residues" evidence="1">
    <location>
        <begin position="10"/>
        <end position="22"/>
    </location>
</feature>
<proteinExistence type="predicted"/>
<organism evidence="3 4">
    <name type="scientific">Pseudocercospora eumusae</name>
    <dbReference type="NCBI Taxonomy" id="321146"/>
    <lineage>
        <taxon>Eukaryota</taxon>
        <taxon>Fungi</taxon>
        <taxon>Dikarya</taxon>
        <taxon>Ascomycota</taxon>
        <taxon>Pezizomycotina</taxon>
        <taxon>Dothideomycetes</taxon>
        <taxon>Dothideomycetidae</taxon>
        <taxon>Mycosphaerellales</taxon>
        <taxon>Mycosphaerellaceae</taxon>
        <taxon>Pseudocercospora</taxon>
    </lineage>
</organism>
<keyword evidence="4" id="KW-1185">Reference proteome</keyword>
<evidence type="ECO:0000313" key="3">
    <source>
        <dbReference type="EMBL" id="KXS98841.1"/>
    </source>
</evidence>
<dbReference type="PANTHER" id="PTHR42080:SF1">
    <property type="entry name" value="SRR1-LIKE DOMAIN-CONTAINING PROTEIN"/>
    <property type="match status" value="1"/>
</dbReference>
<dbReference type="AlphaFoldDB" id="A0A139H8Q7"/>
<feature type="domain" description="SRR1-like" evidence="2">
    <location>
        <begin position="67"/>
        <end position="246"/>
    </location>
</feature>
<reference evidence="3 4" key="1">
    <citation type="submission" date="2015-07" db="EMBL/GenBank/DDBJ databases">
        <title>Comparative genomics of the Sigatoka disease complex on banana suggests a link between parallel evolutionary changes in Pseudocercospora fijiensis and Pseudocercospora eumusae and increased virulence on the banana host.</title>
        <authorList>
            <person name="Chang T.-C."/>
            <person name="Salvucci A."/>
            <person name="Crous P.W."/>
            <person name="Stergiopoulos I."/>
        </authorList>
    </citation>
    <scope>NUCLEOTIDE SEQUENCE [LARGE SCALE GENOMIC DNA]</scope>
    <source>
        <strain evidence="3 4">CBS 114824</strain>
    </source>
</reference>
<dbReference type="EMBL" id="LFZN01000104">
    <property type="protein sequence ID" value="KXS98841.1"/>
    <property type="molecule type" value="Genomic_DNA"/>
</dbReference>
<evidence type="ECO:0000313" key="4">
    <source>
        <dbReference type="Proteomes" id="UP000070133"/>
    </source>
</evidence>
<dbReference type="InterPro" id="IPR012942">
    <property type="entry name" value="SRR1-like"/>
</dbReference>
<accession>A0A139H8Q7</accession>
<comment type="caution">
    <text evidence="3">The sequence shown here is derived from an EMBL/GenBank/DDBJ whole genome shotgun (WGS) entry which is preliminary data.</text>
</comment>
<dbReference type="OrthoDB" id="1637350at2759"/>
<feature type="region of interest" description="Disordered" evidence="1">
    <location>
        <begin position="1"/>
        <end position="29"/>
    </location>
</feature>
<gene>
    <name evidence="3" type="ORF">AC578_10840</name>
</gene>
<sequence>MTDDGWTHVPKSKKSRAPKRGNGHNPPARDITVESLTIEIAAKTKAWKQSSCHKLLLTLLDRIRPDDDWNIRRAICLGCGSLSRDNVECRRRSVWQMVAFVEIAKELGIEELYAQEPTFTELDGKFLKTLNVEVLGMTTDNAGNALGPAREILGPEALLFEPFVDMSAGMVQELLEQDVMLYIGSSMKGLAEKGTRADATAESRKRLAKDIEAGQLARRFCDGRGVYRLPTFDVDPNIFDGMSIYWKEEKDSDYEG</sequence>